<reference evidence="1 2" key="1">
    <citation type="journal article" date="2018" name="Front. Plant Sci.">
        <title>Red Clover (Trifolium pratense) and Zigzag Clover (T. medium) - A Picture of Genomic Similarities and Differences.</title>
        <authorList>
            <person name="Dluhosova J."/>
            <person name="Istvanek J."/>
            <person name="Nedelnik J."/>
            <person name="Repkova J."/>
        </authorList>
    </citation>
    <scope>NUCLEOTIDE SEQUENCE [LARGE SCALE GENOMIC DNA]</scope>
    <source>
        <strain evidence="2">cv. 10/8</strain>
        <tissue evidence="1">Leaf</tissue>
    </source>
</reference>
<evidence type="ECO:0000313" key="2">
    <source>
        <dbReference type="Proteomes" id="UP000265520"/>
    </source>
</evidence>
<dbReference type="Proteomes" id="UP000265520">
    <property type="component" value="Unassembled WGS sequence"/>
</dbReference>
<evidence type="ECO:0000313" key="1">
    <source>
        <dbReference type="EMBL" id="MCI46632.1"/>
    </source>
</evidence>
<keyword evidence="2" id="KW-1185">Reference proteome</keyword>
<comment type="caution">
    <text evidence="1">The sequence shown here is derived from an EMBL/GenBank/DDBJ whole genome shotgun (WGS) entry which is preliminary data.</text>
</comment>
<accession>A0A392SDW7</accession>
<name>A0A392SDW7_9FABA</name>
<feature type="non-terminal residue" evidence="1">
    <location>
        <position position="67"/>
    </location>
</feature>
<dbReference type="EMBL" id="LXQA010360191">
    <property type="protein sequence ID" value="MCI46632.1"/>
    <property type="molecule type" value="Genomic_DNA"/>
</dbReference>
<protein>
    <submittedName>
        <fullName evidence="1">Uncharacterized protein</fullName>
    </submittedName>
</protein>
<sequence length="67" mass="8231">MVVEVEDSPCLPRFRKWWSTRHFKRKSSSYRFKVTQLTTEERNLRKKLMDYFDSFVLEEIEDLGDPE</sequence>
<dbReference type="AlphaFoldDB" id="A0A392SDW7"/>
<organism evidence="1 2">
    <name type="scientific">Trifolium medium</name>
    <dbReference type="NCBI Taxonomy" id="97028"/>
    <lineage>
        <taxon>Eukaryota</taxon>
        <taxon>Viridiplantae</taxon>
        <taxon>Streptophyta</taxon>
        <taxon>Embryophyta</taxon>
        <taxon>Tracheophyta</taxon>
        <taxon>Spermatophyta</taxon>
        <taxon>Magnoliopsida</taxon>
        <taxon>eudicotyledons</taxon>
        <taxon>Gunneridae</taxon>
        <taxon>Pentapetalae</taxon>
        <taxon>rosids</taxon>
        <taxon>fabids</taxon>
        <taxon>Fabales</taxon>
        <taxon>Fabaceae</taxon>
        <taxon>Papilionoideae</taxon>
        <taxon>50 kb inversion clade</taxon>
        <taxon>NPAAA clade</taxon>
        <taxon>Hologalegina</taxon>
        <taxon>IRL clade</taxon>
        <taxon>Trifolieae</taxon>
        <taxon>Trifolium</taxon>
    </lineage>
</organism>
<proteinExistence type="predicted"/>